<accession>A0AA88XM93</accession>
<keyword evidence="12" id="KW-1185">Reference proteome</keyword>
<sequence>MAASAYITGAFVTFLYSLQWGGEKSSQWLTAFILGTSGGVFIGEPCQPTKAFIKFETPPVWPGNIDDADREADSAFNSTAMDRKLITVSKNIFLYTMYILLVAVICGHNAITQSYDQSNMMRKYLTPVREIYSSEDMWNWLINNYTNMMYPKRYPNLASRLLEGRHYMFDDVSYRIGLSRIRQKRVKGACDIPSLMQSVIERCNSLYSSDVEDNSNYCPGWKEFLPSCEGKGFDFTETISTFIFPLWGLFGFYDSSGYSKLLDPRDSDVRNELFHLKQKNWIDEKTRLVIVETVIFNINSKLFTFIQLYFEYASMGGVYINTRVETMRLYPYIDSFDFLVLGLQIIFVLVTLTRMFHLPFELWKKKKTCCRSVETWIEVLSVCTSICAAVIFTVRVIETISAVEELVNHPDKFVSFQTAADLDVMFKFCISVEMFIAMLKLLKPLTFSYYLYVMRTSIVTSGTELASFSFMIMVIMTAYAIAFTINIGPYNSEFKSIGSAYFALFQILLSHLSYNEVFEKDIEMLVGKLLFGLFVIMMGIFIINIFIAILTDAFNRVQKSMEGKTNCIQTLYVPPFDEELNRYFWMKVDGHLNFVRNILSSSKSWYPNKPPEETKITGILFKLG</sequence>
<dbReference type="InterPro" id="IPR013122">
    <property type="entry name" value="PKD1_2_channel"/>
</dbReference>
<dbReference type="Gene3D" id="1.10.287.70">
    <property type="match status" value="1"/>
</dbReference>
<reference evidence="11" key="1">
    <citation type="submission" date="2019-08" db="EMBL/GenBank/DDBJ databases">
        <title>The improved chromosome-level genome for the pearl oyster Pinctada fucata martensii using PacBio sequencing and Hi-C.</title>
        <authorList>
            <person name="Zheng Z."/>
        </authorList>
    </citation>
    <scope>NUCLEOTIDE SEQUENCE</scope>
    <source>
        <strain evidence="11">ZZ-2019</strain>
        <tissue evidence="11">Adductor muscle</tissue>
    </source>
</reference>
<dbReference type="PRINTS" id="PR01433">
    <property type="entry name" value="POLYCYSTIN2"/>
</dbReference>
<evidence type="ECO:0000259" key="9">
    <source>
        <dbReference type="Pfam" id="PF08016"/>
    </source>
</evidence>
<feature type="transmembrane region" description="Helical" evidence="8">
    <location>
        <begin position="465"/>
        <end position="487"/>
    </location>
</feature>
<feature type="transmembrane region" description="Helical" evidence="8">
    <location>
        <begin position="288"/>
        <end position="310"/>
    </location>
</feature>
<dbReference type="EMBL" id="VSWD01000013">
    <property type="protein sequence ID" value="KAK3083745.1"/>
    <property type="molecule type" value="Genomic_DNA"/>
</dbReference>
<feature type="disulfide bond" evidence="7">
    <location>
        <begin position="190"/>
        <end position="203"/>
    </location>
</feature>
<organism evidence="11 12">
    <name type="scientific">Pinctada imbricata</name>
    <name type="common">Atlantic pearl-oyster</name>
    <name type="synonym">Pinctada martensii</name>
    <dbReference type="NCBI Taxonomy" id="66713"/>
    <lineage>
        <taxon>Eukaryota</taxon>
        <taxon>Metazoa</taxon>
        <taxon>Spiralia</taxon>
        <taxon>Lophotrochozoa</taxon>
        <taxon>Mollusca</taxon>
        <taxon>Bivalvia</taxon>
        <taxon>Autobranchia</taxon>
        <taxon>Pteriomorphia</taxon>
        <taxon>Pterioida</taxon>
        <taxon>Pterioidea</taxon>
        <taxon>Pteriidae</taxon>
        <taxon>Pinctada</taxon>
    </lineage>
</organism>
<gene>
    <name evidence="11" type="ORF">FSP39_002520</name>
</gene>
<evidence type="ECO:0000313" key="11">
    <source>
        <dbReference type="EMBL" id="KAK3083745.1"/>
    </source>
</evidence>
<feature type="transmembrane region" description="Helical" evidence="8">
    <location>
        <begin position="330"/>
        <end position="352"/>
    </location>
</feature>
<feature type="transmembrane region" description="Helical" evidence="8">
    <location>
        <begin position="529"/>
        <end position="550"/>
    </location>
</feature>
<evidence type="ECO:0000256" key="1">
    <source>
        <dbReference type="ARBA" id="ARBA00004141"/>
    </source>
</evidence>
<evidence type="ECO:0000256" key="2">
    <source>
        <dbReference type="ARBA" id="ARBA00007200"/>
    </source>
</evidence>
<evidence type="ECO:0000313" key="12">
    <source>
        <dbReference type="Proteomes" id="UP001186944"/>
    </source>
</evidence>
<feature type="transmembrane region" description="Helical" evidence="8">
    <location>
        <begin position="434"/>
        <end position="453"/>
    </location>
</feature>
<comment type="caution">
    <text evidence="11">The sequence shown here is derived from an EMBL/GenBank/DDBJ whole genome shotgun (WGS) entry which is preliminary data.</text>
</comment>
<protein>
    <submittedName>
        <fullName evidence="11">Uncharacterized protein</fullName>
    </submittedName>
</protein>
<dbReference type="GO" id="GO:0016020">
    <property type="term" value="C:membrane"/>
    <property type="evidence" value="ECO:0007669"/>
    <property type="project" value="UniProtKB-SubCell"/>
</dbReference>
<evidence type="ECO:0000256" key="3">
    <source>
        <dbReference type="ARBA" id="ARBA00022692"/>
    </source>
</evidence>
<evidence type="ECO:0000256" key="7">
    <source>
        <dbReference type="PIRSR" id="PIRSR603915-2"/>
    </source>
</evidence>
<feature type="domain" description="Polycystin" evidence="10">
    <location>
        <begin position="130"/>
        <end position="330"/>
    </location>
</feature>
<evidence type="ECO:0000256" key="4">
    <source>
        <dbReference type="ARBA" id="ARBA00022989"/>
    </source>
</evidence>
<dbReference type="GO" id="GO:0005509">
    <property type="term" value="F:calcium ion binding"/>
    <property type="evidence" value="ECO:0007669"/>
    <property type="project" value="InterPro"/>
</dbReference>
<feature type="transmembrane region" description="Helical" evidence="8">
    <location>
        <begin position="373"/>
        <end position="397"/>
    </location>
</feature>
<keyword evidence="5 8" id="KW-0472">Membrane</keyword>
<keyword evidence="3 8" id="KW-0812">Transmembrane</keyword>
<feature type="transmembrane region" description="Helical" evidence="8">
    <location>
        <begin position="92"/>
        <end position="112"/>
    </location>
</feature>
<dbReference type="Proteomes" id="UP001186944">
    <property type="component" value="Unassembled WGS sequence"/>
</dbReference>
<evidence type="ECO:0000256" key="6">
    <source>
        <dbReference type="ARBA" id="ARBA00023180"/>
    </source>
</evidence>
<dbReference type="Pfam" id="PF20519">
    <property type="entry name" value="Polycystin_dom"/>
    <property type="match status" value="1"/>
</dbReference>
<dbReference type="PANTHER" id="PTHR10877:SF150">
    <property type="entry name" value="REJ DOMAIN-CONTAINING PROTEIN"/>
    <property type="match status" value="1"/>
</dbReference>
<dbReference type="InterPro" id="IPR046791">
    <property type="entry name" value="Polycystin_dom"/>
</dbReference>
<dbReference type="AlphaFoldDB" id="A0AA88XM93"/>
<evidence type="ECO:0000256" key="5">
    <source>
        <dbReference type="ARBA" id="ARBA00023136"/>
    </source>
</evidence>
<name>A0AA88XM93_PINIB</name>
<dbReference type="GO" id="GO:0050982">
    <property type="term" value="P:detection of mechanical stimulus"/>
    <property type="evidence" value="ECO:0007669"/>
    <property type="project" value="TreeGrafter"/>
</dbReference>
<comment type="similarity">
    <text evidence="2">Belongs to the polycystin family.</text>
</comment>
<evidence type="ECO:0000259" key="10">
    <source>
        <dbReference type="Pfam" id="PF20519"/>
    </source>
</evidence>
<dbReference type="InterPro" id="IPR051223">
    <property type="entry name" value="Polycystin"/>
</dbReference>
<proteinExistence type="inferred from homology"/>
<keyword evidence="6" id="KW-0325">Glycoprotein</keyword>
<dbReference type="Pfam" id="PF08016">
    <property type="entry name" value="PKD_channel"/>
    <property type="match status" value="1"/>
</dbReference>
<comment type="subcellular location">
    <subcellularLocation>
        <location evidence="1">Membrane</location>
        <topology evidence="1">Multi-pass membrane protein</topology>
    </subcellularLocation>
</comment>
<dbReference type="GO" id="GO:0005262">
    <property type="term" value="F:calcium channel activity"/>
    <property type="evidence" value="ECO:0007669"/>
    <property type="project" value="TreeGrafter"/>
</dbReference>
<feature type="domain" description="Polycystin cation channel PKD1/PKD2" evidence="9">
    <location>
        <begin position="332"/>
        <end position="557"/>
    </location>
</feature>
<keyword evidence="4 8" id="KW-1133">Transmembrane helix</keyword>
<dbReference type="InterPro" id="IPR003915">
    <property type="entry name" value="PKD_2"/>
</dbReference>
<dbReference type="PANTHER" id="PTHR10877">
    <property type="entry name" value="POLYCYSTIN FAMILY MEMBER"/>
    <property type="match status" value="1"/>
</dbReference>
<evidence type="ECO:0000256" key="8">
    <source>
        <dbReference type="SAM" id="Phobius"/>
    </source>
</evidence>